<evidence type="ECO:0000313" key="1">
    <source>
        <dbReference type="EMBL" id="MFC4517240.1"/>
    </source>
</evidence>
<dbReference type="Proteomes" id="UP001595990">
    <property type="component" value="Unassembled WGS sequence"/>
</dbReference>
<proteinExistence type="predicted"/>
<reference evidence="1" key="3">
    <citation type="submission" date="2024-09" db="EMBL/GenBank/DDBJ databases">
        <authorList>
            <person name="Sun Q."/>
            <person name="Mori K."/>
        </authorList>
    </citation>
    <scope>NUCLEOTIDE SEQUENCE</scope>
    <source>
        <strain evidence="1">CGMCC 4.1668</strain>
    </source>
</reference>
<feature type="non-terminal residue" evidence="1">
    <location>
        <position position="55"/>
    </location>
</feature>
<keyword evidence="3" id="KW-1185">Reference proteome</keyword>
<name>A0ABV9BT35_9ACTN</name>
<comment type="caution">
    <text evidence="1">The sequence shown here is derived from an EMBL/GenBank/DDBJ whole genome shotgun (WGS) entry which is preliminary data.</text>
</comment>
<sequence>MVTYPAALDLPHALVEWVTMLIVTRESERKCKLPASQRALITLVYLRKHDTLAQI</sequence>
<gene>
    <name evidence="1" type="ORF">ACFPEN_30535</name>
    <name evidence="2" type="ORF">ACFPEN_35485</name>
</gene>
<reference evidence="3" key="2">
    <citation type="journal article" date="2019" name="Int. J. Syst. Evol. Microbiol.">
        <title>The Global Catalogue of Microorganisms (GCM) 10K type strain sequencing project: providing services to taxonomists for standard genome sequencing and annotation.</title>
        <authorList>
            <consortium name="The Broad Institute Genomics Platform"/>
            <consortium name="The Broad Institute Genome Sequencing Center for Infectious Disease"/>
            <person name="Wu L."/>
            <person name="Ma J."/>
        </authorList>
    </citation>
    <scope>NUCLEOTIDE SEQUENCE [LARGE SCALE GENOMIC DNA]</scope>
    <source>
        <strain evidence="3">CECT 8064</strain>
    </source>
</reference>
<dbReference type="EMBL" id="JBHSFS010000034">
    <property type="protein sequence ID" value="MFC4518163.1"/>
    <property type="molecule type" value="Genomic_DNA"/>
</dbReference>
<evidence type="ECO:0000313" key="2">
    <source>
        <dbReference type="EMBL" id="MFC4518163.1"/>
    </source>
</evidence>
<dbReference type="EMBL" id="JBHSFS010000019">
    <property type="protein sequence ID" value="MFC4517240.1"/>
    <property type="molecule type" value="Genomic_DNA"/>
</dbReference>
<reference evidence="1" key="1">
    <citation type="journal article" date="2014" name="Int. J. Syst. Evol. Microbiol.">
        <title>Complete genome of a new Firmicutes species belonging to the dominant human colonic microbiota ('Ruminococcus bicirculans') reveals two chromosomes and a selective capacity to utilize plant glucans.</title>
        <authorList>
            <consortium name="NISC Comparative Sequencing Program"/>
            <person name="Wegmann U."/>
            <person name="Louis P."/>
            <person name="Goesmann A."/>
            <person name="Henrissat B."/>
            <person name="Duncan S.H."/>
            <person name="Flint H.J."/>
        </authorList>
    </citation>
    <scope>NUCLEOTIDE SEQUENCE</scope>
    <source>
        <strain evidence="1">CGMCC 4.1668</strain>
    </source>
</reference>
<protein>
    <submittedName>
        <fullName evidence="1">IS5/IS1182 family transposase</fullName>
    </submittedName>
</protein>
<organism evidence="1 3">
    <name type="scientific">Streptomyces ehimensis</name>
    <dbReference type="NCBI Taxonomy" id="68195"/>
    <lineage>
        <taxon>Bacteria</taxon>
        <taxon>Bacillati</taxon>
        <taxon>Actinomycetota</taxon>
        <taxon>Actinomycetes</taxon>
        <taxon>Kitasatosporales</taxon>
        <taxon>Streptomycetaceae</taxon>
        <taxon>Streptomyces</taxon>
    </lineage>
</organism>
<accession>A0ABV9BT35</accession>
<evidence type="ECO:0000313" key="3">
    <source>
        <dbReference type="Proteomes" id="UP001595990"/>
    </source>
</evidence>